<proteinExistence type="inferred from homology"/>
<keyword evidence="2 12" id="KW-1003">Cell membrane</keyword>
<keyword evidence="8 12" id="KW-0443">Lipid metabolism</keyword>
<evidence type="ECO:0000256" key="7">
    <source>
        <dbReference type="ARBA" id="ARBA00022989"/>
    </source>
</evidence>
<keyword evidence="16" id="KW-1185">Reference proteome</keyword>
<keyword evidence="6" id="KW-0677">Repeat</keyword>
<dbReference type="STRING" id="870482.SAMN04487987_106210"/>
<dbReference type="EMBL" id="FOMI01000006">
    <property type="protein sequence ID" value="SFD22120.1"/>
    <property type="molecule type" value="Genomic_DNA"/>
</dbReference>
<evidence type="ECO:0000256" key="1">
    <source>
        <dbReference type="ARBA" id="ARBA00004651"/>
    </source>
</evidence>
<dbReference type="InterPro" id="IPR027379">
    <property type="entry name" value="CLS_N"/>
</dbReference>
<comment type="similarity">
    <text evidence="12">Belongs to the phospholipase D family. Cardiolipin synthase subfamily.</text>
</comment>
<name>A0A1I1QVQ3_9FLAO</name>
<feature type="active site" evidence="12">
    <location>
        <position position="225"/>
    </location>
</feature>
<feature type="active site" evidence="12">
    <location>
        <position position="227"/>
    </location>
</feature>
<dbReference type="PANTHER" id="PTHR21248">
    <property type="entry name" value="CARDIOLIPIN SYNTHASE"/>
    <property type="match status" value="1"/>
</dbReference>
<keyword evidence="10 12" id="KW-0594">Phospholipid biosynthesis</keyword>
<keyword evidence="9 12" id="KW-0472">Membrane</keyword>
<dbReference type="InterPro" id="IPR030874">
    <property type="entry name" value="Cardiolipin_synth_Firmi"/>
</dbReference>
<evidence type="ECO:0000313" key="15">
    <source>
        <dbReference type="EMBL" id="SFD22120.1"/>
    </source>
</evidence>
<evidence type="ECO:0000256" key="4">
    <source>
        <dbReference type="ARBA" id="ARBA00022679"/>
    </source>
</evidence>
<dbReference type="CDD" id="cd09112">
    <property type="entry name" value="PLDc_CLS_2"/>
    <property type="match status" value="1"/>
</dbReference>
<evidence type="ECO:0000313" key="16">
    <source>
        <dbReference type="Proteomes" id="UP000199439"/>
    </source>
</evidence>
<organism evidence="15 16">
    <name type="scientific">Algibacter pectinivorans</name>
    <dbReference type="NCBI Taxonomy" id="870482"/>
    <lineage>
        <taxon>Bacteria</taxon>
        <taxon>Pseudomonadati</taxon>
        <taxon>Bacteroidota</taxon>
        <taxon>Flavobacteriia</taxon>
        <taxon>Flavobacteriales</taxon>
        <taxon>Flavobacteriaceae</taxon>
        <taxon>Algibacter</taxon>
    </lineage>
</organism>
<dbReference type="NCBIfam" id="TIGR04265">
    <property type="entry name" value="bac_cardiolipin"/>
    <property type="match status" value="1"/>
</dbReference>
<keyword evidence="4 12" id="KW-0808">Transferase</keyword>
<feature type="active site" evidence="12">
    <location>
        <position position="401"/>
    </location>
</feature>
<dbReference type="CDD" id="cd09110">
    <property type="entry name" value="PLDc_CLS_1"/>
    <property type="match status" value="1"/>
</dbReference>
<feature type="active site" evidence="12">
    <location>
        <position position="403"/>
    </location>
</feature>
<feature type="domain" description="PLD phosphodiesterase" evidence="14">
    <location>
        <begin position="396"/>
        <end position="423"/>
    </location>
</feature>
<evidence type="ECO:0000256" key="2">
    <source>
        <dbReference type="ARBA" id="ARBA00022475"/>
    </source>
</evidence>
<evidence type="ECO:0000256" key="9">
    <source>
        <dbReference type="ARBA" id="ARBA00023136"/>
    </source>
</evidence>
<dbReference type="EC" id="2.7.8.-" evidence="12 13"/>
<evidence type="ECO:0000256" key="10">
    <source>
        <dbReference type="ARBA" id="ARBA00023209"/>
    </source>
</evidence>
<reference evidence="16" key="1">
    <citation type="submission" date="2016-10" db="EMBL/GenBank/DDBJ databases">
        <authorList>
            <person name="Varghese N."/>
            <person name="Submissions S."/>
        </authorList>
    </citation>
    <scope>NUCLEOTIDE SEQUENCE [LARGE SCALE GENOMIC DNA]</scope>
    <source>
        <strain evidence="16">DSM 25730</strain>
    </source>
</reference>
<comment type="function">
    <text evidence="12">Catalyzes the reversible phosphatidyl group transfer from one phosphatidylglycerol molecule to another to form cardiolipin (CL) (diphosphatidylglycerol) and glycerol.</text>
</comment>
<evidence type="ECO:0000256" key="11">
    <source>
        <dbReference type="ARBA" id="ARBA00023264"/>
    </source>
</evidence>
<dbReference type="InterPro" id="IPR025202">
    <property type="entry name" value="PLD-like_dom"/>
</dbReference>
<sequence>MSSFLNSDLWTILLIINYIVAITAVITVILKNLNPTKTLSYIIVLVFFPFLGILIYYLFGQEFRKNKIFNRKQVLNQSTVKTIHEELELDVKSIRKVDDYLDNKVKLVKLLYNNKNSPLTLFNELKLFKNGDEKFKDLLEDLKQAKHHIHLEYYIVEDGTIGTQLLDIICKKASEGVQVRLTYDDVGSKLSNKMKRQLNTSGVEHFPFMPVLFSKFTGKMNYRNHRKIAVIDGKTAYVGGINVADEYVNEYNDNYWRDTHLKLVGEAVKSLQINFFTTWHFVSNTNLKIDKSYFPEVTCKNNVAVQIAASGPDTDWANIMEAIFTAITTAEDYVYITTPYFVPNDQIITALQVASKSGVDIKLIIPKKSDSWVVKHATNSYLERLFDADIEVYRYTKGFIHAKTLVVDDIFSTVGTSNMDYRSFNINFEVNAFIYDIDTSKLLKQHFLEDLEVCEKVDPTQWLERSKFEKVKESYCRLWSPLI</sequence>
<evidence type="ECO:0000256" key="6">
    <source>
        <dbReference type="ARBA" id="ARBA00022737"/>
    </source>
</evidence>
<evidence type="ECO:0000256" key="13">
    <source>
        <dbReference type="NCBIfam" id="TIGR04265"/>
    </source>
</evidence>
<dbReference type="SMART" id="SM00155">
    <property type="entry name" value="PLDc"/>
    <property type="match status" value="2"/>
</dbReference>
<dbReference type="InterPro" id="IPR001736">
    <property type="entry name" value="PLipase_D/transphosphatidylase"/>
</dbReference>
<dbReference type="AlphaFoldDB" id="A0A1I1QVQ3"/>
<dbReference type="Gene3D" id="3.30.870.10">
    <property type="entry name" value="Endonuclease Chain A"/>
    <property type="match status" value="2"/>
</dbReference>
<dbReference type="InterPro" id="IPR022924">
    <property type="entry name" value="Cardiolipin_synthase"/>
</dbReference>
<feature type="active site" evidence="12">
    <location>
        <position position="408"/>
    </location>
</feature>
<dbReference type="HAMAP" id="MF_01916">
    <property type="entry name" value="Cardiolipin_synth_Cls"/>
    <property type="match status" value="1"/>
</dbReference>
<feature type="transmembrane region" description="Helical" evidence="12">
    <location>
        <begin position="39"/>
        <end position="59"/>
    </location>
</feature>
<dbReference type="GO" id="GO:0008808">
    <property type="term" value="F:cardiolipin synthase activity"/>
    <property type="evidence" value="ECO:0007669"/>
    <property type="project" value="UniProtKB-UniRule"/>
</dbReference>
<feature type="active site" evidence="12">
    <location>
        <position position="232"/>
    </location>
</feature>
<dbReference type="Pfam" id="PF13091">
    <property type="entry name" value="PLDc_2"/>
    <property type="match status" value="2"/>
</dbReference>
<dbReference type="PROSITE" id="PS50035">
    <property type="entry name" value="PLD"/>
    <property type="match status" value="2"/>
</dbReference>
<dbReference type="PANTHER" id="PTHR21248:SF22">
    <property type="entry name" value="PHOSPHOLIPASE D"/>
    <property type="match status" value="1"/>
</dbReference>
<dbReference type="GO" id="GO:0032049">
    <property type="term" value="P:cardiolipin biosynthetic process"/>
    <property type="evidence" value="ECO:0007669"/>
    <property type="project" value="UniProtKB-UniRule"/>
</dbReference>
<evidence type="ECO:0000256" key="8">
    <source>
        <dbReference type="ARBA" id="ARBA00023098"/>
    </source>
</evidence>
<keyword evidence="11 12" id="KW-1208">Phospholipid metabolism</keyword>
<dbReference type="RefSeq" id="WP_092852024.1">
    <property type="nucleotide sequence ID" value="NZ_FOMI01000006.1"/>
</dbReference>
<evidence type="ECO:0000256" key="12">
    <source>
        <dbReference type="HAMAP-Rule" id="MF_01916"/>
    </source>
</evidence>
<comment type="subcellular location">
    <subcellularLocation>
        <location evidence="1 12">Cell membrane</location>
        <topology evidence="1 12">Multi-pass membrane protein</topology>
    </subcellularLocation>
</comment>
<feature type="transmembrane region" description="Helical" evidence="12">
    <location>
        <begin position="12"/>
        <end position="33"/>
    </location>
</feature>
<dbReference type="Pfam" id="PF13396">
    <property type="entry name" value="PLDc_N"/>
    <property type="match status" value="1"/>
</dbReference>
<comment type="catalytic activity">
    <reaction evidence="12">
        <text>2 a 1,2-diacyl-sn-glycero-3-phospho-(1'-sn-glycerol) = a cardiolipin + glycerol</text>
        <dbReference type="Rhea" id="RHEA:31451"/>
        <dbReference type="ChEBI" id="CHEBI:17754"/>
        <dbReference type="ChEBI" id="CHEBI:62237"/>
        <dbReference type="ChEBI" id="CHEBI:64716"/>
    </reaction>
</comment>
<feature type="domain" description="PLD phosphodiesterase" evidence="14">
    <location>
        <begin position="220"/>
        <end position="247"/>
    </location>
</feature>
<dbReference type="Proteomes" id="UP000199439">
    <property type="component" value="Unassembled WGS sequence"/>
</dbReference>
<dbReference type="GO" id="GO:0005886">
    <property type="term" value="C:plasma membrane"/>
    <property type="evidence" value="ECO:0007669"/>
    <property type="project" value="UniProtKB-SubCell"/>
</dbReference>
<evidence type="ECO:0000259" key="14">
    <source>
        <dbReference type="PROSITE" id="PS50035"/>
    </source>
</evidence>
<evidence type="ECO:0000256" key="3">
    <source>
        <dbReference type="ARBA" id="ARBA00022516"/>
    </source>
</evidence>
<keyword evidence="7 12" id="KW-1133">Transmembrane helix</keyword>
<keyword evidence="3 12" id="KW-0444">Lipid biosynthesis</keyword>
<dbReference type="SUPFAM" id="SSF56024">
    <property type="entry name" value="Phospholipase D/nuclease"/>
    <property type="match status" value="2"/>
</dbReference>
<protein>
    <recommendedName>
        <fullName evidence="12 13">Cardiolipin synthase</fullName>
        <shortName evidence="12">CL synthase</shortName>
        <ecNumber evidence="12 13">2.7.8.-</ecNumber>
    </recommendedName>
</protein>
<accession>A0A1I1QVQ3</accession>
<dbReference type="OrthoDB" id="9762009at2"/>
<gene>
    <name evidence="15" type="ORF">SAMN04487987_106210</name>
</gene>
<evidence type="ECO:0000256" key="5">
    <source>
        <dbReference type="ARBA" id="ARBA00022692"/>
    </source>
</evidence>
<keyword evidence="5 12" id="KW-0812">Transmembrane</keyword>